<dbReference type="Gene3D" id="3.80.10.10">
    <property type="entry name" value="Ribonuclease Inhibitor"/>
    <property type="match status" value="1"/>
</dbReference>
<protein>
    <submittedName>
        <fullName evidence="1">Uncharacterized protein</fullName>
    </submittedName>
</protein>
<dbReference type="InterPro" id="IPR032675">
    <property type="entry name" value="LRR_dom_sf"/>
</dbReference>
<gene>
    <name evidence="1" type="ORF">AK812_SmicGene11698</name>
</gene>
<name>A0A1Q9ECI8_SYMMI</name>
<dbReference type="AlphaFoldDB" id="A0A1Q9ECI8"/>
<comment type="caution">
    <text evidence="1">The sequence shown here is derived from an EMBL/GenBank/DDBJ whole genome shotgun (WGS) entry which is preliminary data.</text>
</comment>
<evidence type="ECO:0000313" key="2">
    <source>
        <dbReference type="Proteomes" id="UP000186817"/>
    </source>
</evidence>
<evidence type="ECO:0000313" key="1">
    <source>
        <dbReference type="EMBL" id="OLQ05155.1"/>
    </source>
</evidence>
<sequence>MAATHCKTLLGAPHLWEQVLWMMDPRCIAATSLASKFARSACVAPYSGLLKVPRLMIDYGVFVPPSLELDPLLIAECLPWIEKGEVVEIELYAACDIGEEDNDPASDRQRQNHYNVCIGWLLGSFGKLRRLMIGGGGDRRLWVPVVRNIAKQCPALVSLELQAWPSPNQPTWPEETVKVLPALRKLRRLHLALNSTADPSGTVILDSLASHSSCLRTLQSLSFDVHFAPNTVPEAFRASLQRCLKAYPLRHLSLQAVSPPASDLLSRVVPEMTWPESCCMLSLHHLSNSASLAALAQQVARDAVAGLTLCVLQSDNVTSEQMLKFLSDLNLSQLQSLALDFQLYPLLADADDCCLADRFTQSFCKLVSWTPGCGRVGCAAQGLLPNQRAPRSAALLRPLPRGGPTVEADTLSCSLRQLEPGRSLATLRAFFAGGGELTTTGKRVVRTGVPPLRAVPEVLLAQAYSRRPVGKERSHLDLVLKSYFSLIGWETSDEKDAGFGAVAVAKALGVEICLGEIHLGLLRVQNTEAKGLCITS</sequence>
<dbReference type="EMBL" id="LSRX01000193">
    <property type="protein sequence ID" value="OLQ05155.1"/>
    <property type="molecule type" value="Genomic_DNA"/>
</dbReference>
<organism evidence="1 2">
    <name type="scientific">Symbiodinium microadriaticum</name>
    <name type="common">Dinoflagellate</name>
    <name type="synonym">Zooxanthella microadriatica</name>
    <dbReference type="NCBI Taxonomy" id="2951"/>
    <lineage>
        <taxon>Eukaryota</taxon>
        <taxon>Sar</taxon>
        <taxon>Alveolata</taxon>
        <taxon>Dinophyceae</taxon>
        <taxon>Suessiales</taxon>
        <taxon>Symbiodiniaceae</taxon>
        <taxon>Symbiodinium</taxon>
    </lineage>
</organism>
<accession>A0A1Q9ECI8</accession>
<reference evidence="1 2" key="1">
    <citation type="submission" date="2016-02" db="EMBL/GenBank/DDBJ databases">
        <title>Genome analysis of coral dinoflagellate symbionts highlights evolutionary adaptations to a symbiotic lifestyle.</title>
        <authorList>
            <person name="Aranda M."/>
            <person name="Li Y."/>
            <person name="Liew Y.J."/>
            <person name="Baumgarten S."/>
            <person name="Simakov O."/>
            <person name="Wilson M."/>
            <person name="Piel J."/>
            <person name="Ashoor H."/>
            <person name="Bougouffa S."/>
            <person name="Bajic V.B."/>
            <person name="Ryu T."/>
            <person name="Ravasi T."/>
            <person name="Bayer T."/>
            <person name="Micklem G."/>
            <person name="Kim H."/>
            <person name="Bhak J."/>
            <person name="Lajeunesse T.C."/>
            <person name="Voolstra C.R."/>
        </authorList>
    </citation>
    <scope>NUCLEOTIDE SEQUENCE [LARGE SCALE GENOMIC DNA]</scope>
    <source>
        <strain evidence="1 2">CCMP2467</strain>
    </source>
</reference>
<dbReference type="Proteomes" id="UP000186817">
    <property type="component" value="Unassembled WGS sequence"/>
</dbReference>
<dbReference type="OrthoDB" id="428743at2759"/>
<proteinExistence type="predicted"/>
<keyword evidence="2" id="KW-1185">Reference proteome</keyword>